<reference evidence="2" key="1">
    <citation type="journal article" date="2019" name="Mitochondrial DNA Part B Resour">
        <title>The complete mitochondrial genome of Gruberia lanceolata (Gruber, 1884) Kahl, 1932 (Ciliophora: Heterotrichea).</title>
        <authorList>
            <person name="Park M.-H."/>
            <person name="Min G.-S."/>
        </authorList>
    </citation>
    <scope>NUCLEOTIDE SEQUENCE</scope>
    <source>
        <strain evidence="2">Gben1</strain>
    </source>
</reference>
<keyword evidence="2" id="KW-0496">Mitochondrion</keyword>
<evidence type="ECO:0000256" key="1">
    <source>
        <dbReference type="SAM" id="Phobius"/>
    </source>
</evidence>
<feature type="transmembrane region" description="Helical" evidence="1">
    <location>
        <begin position="33"/>
        <end position="51"/>
    </location>
</feature>
<keyword evidence="1" id="KW-1133">Transmembrane helix</keyword>
<evidence type="ECO:0000313" key="2">
    <source>
        <dbReference type="EMBL" id="QIB71981.1"/>
    </source>
</evidence>
<name>A0A6C0UAK7_9CILI</name>
<protein>
    <submittedName>
        <fullName evidence="2">Uncharacterized protein</fullName>
    </submittedName>
</protein>
<sequence>MIKLRRKKVSIFINLKNFYKLIKKKKLYNKKPLVLFRFFFFYNLIKSNTLYKDYHIFYKKFFFLHSFYNIIFNLRYFFKLKLKSKLKFYNIYLFTFNLRNTFFLHRTYGTRKTRSAGMFIFMRSRRSSNRVYINFLTNILKRRRDLALKTIDICLNRRSNRLVNFLTMYRLLFFKVIGPNLFKLRSVDVDLKKNFSYIKSRAKPRLKRSRLRNKRLLKY</sequence>
<feature type="transmembrane region" description="Helical" evidence="1">
    <location>
        <begin position="57"/>
        <end position="78"/>
    </location>
</feature>
<keyword evidence="1" id="KW-0472">Membrane</keyword>
<dbReference type="AlphaFoldDB" id="A0A6C0UAK7"/>
<accession>A0A6C0UAK7</accession>
<proteinExistence type="predicted"/>
<dbReference type="EMBL" id="MK301177">
    <property type="protein sequence ID" value="QIB71981.1"/>
    <property type="molecule type" value="Genomic_DNA"/>
</dbReference>
<keyword evidence="1" id="KW-0812">Transmembrane</keyword>
<organism evidence="2">
    <name type="scientific">Gruberia lanceolata</name>
    <dbReference type="NCBI Taxonomy" id="1978530"/>
    <lineage>
        <taxon>Eukaryota</taxon>
        <taxon>Sar</taxon>
        <taxon>Alveolata</taxon>
        <taxon>Ciliophora</taxon>
        <taxon>Postciliodesmatophora</taxon>
        <taxon>Heterotrichea</taxon>
        <taxon>Heterotrichida</taxon>
        <taxon>Spirostomidae</taxon>
        <taxon>Gruberia</taxon>
    </lineage>
</organism>
<gene>
    <name evidence="2" type="primary">orf102</name>
</gene>
<geneLocation type="mitochondrion" evidence="2"/>